<proteinExistence type="predicted"/>
<keyword evidence="3" id="KW-1185">Reference proteome</keyword>
<name>A0A4R5D511_9FLAO</name>
<accession>A0A4R5D511</accession>
<comment type="caution">
    <text evidence="2">The sequence shown here is derived from an EMBL/GenBank/DDBJ whole genome shotgun (WGS) entry which is preliminary data.</text>
</comment>
<sequence length="433" mass="46752">MFCSCSNEDIETKAATSVVNQQNEVDSAKMWFEDNPLKNNFSLLEFADKIDWEKAQSLNSGNEIAVEVPIILKQHIFLTADNSTISVNRLLFIKTAKNEFTPYIINISSSKKDFDLIKEIAKINYFSIPNDFTGKVLIINNGNKSVNLNVLVDGKEAVQKPNITNKEASVTCYEVVELFDTGPPRRTGIIFCLPDGGSDTTTIPYYGGGSHGTGTNATASDPCTTAKAATSISQDSNYLSAKASIITASADGLEHSITLGKDADGKITQAPMNNGTSQYLVATNTSWTGAFAALHNHPNNTPLSAGDIYASVKLNVKSSNFTTTFVLTDGEVYGIVVTDFAAAQAFVAAYPADQLPGYSPEFPDFIYNQLQDLVTPMGSSIDGKTEAIAFVLDKYNAGITLLKRDSDGEFKPIKPQETTHPDGSKTYTSTPCN</sequence>
<organism evidence="2 3">
    <name type="scientific">Flavobacterium hiemivividum</name>
    <dbReference type="NCBI Taxonomy" id="2541734"/>
    <lineage>
        <taxon>Bacteria</taxon>
        <taxon>Pseudomonadati</taxon>
        <taxon>Bacteroidota</taxon>
        <taxon>Flavobacteriia</taxon>
        <taxon>Flavobacteriales</taxon>
        <taxon>Flavobacteriaceae</taxon>
        <taxon>Flavobacterium</taxon>
    </lineage>
</organism>
<dbReference type="AlphaFoldDB" id="A0A4R5D511"/>
<dbReference type="EMBL" id="SMFO01000001">
    <property type="protein sequence ID" value="TDE06661.1"/>
    <property type="molecule type" value="Genomic_DNA"/>
</dbReference>
<feature type="compositionally biased region" description="Basic and acidic residues" evidence="1">
    <location>
        <begin position="410"/>
        <end position="423"/>
    </location>
</feature>
<gene>
    <name evidence="2" type="ORF">E0F98_03335</name>
</gene>
<feature type="region of interest" description="Disordered" evidence="1">
    <location>
        <begin position="410"/>
        <end position="433"/>
    </location>
</feature>
<evidence type="ECO:0000256" key="1">
    <source>
        <dbReference type="SAM" id="MobiDB-lite"/>
    </source>
</evidence>
<dbReference type="RefSeq" id="WP_132109164.1">
    <property type="nucleotide sequence ID" value="NZ_SMFO01000001.1"/>
</dbReference>
<dbReference type="Proteomes" id="UP000294597">
    <property type="component" value="Unassembled WGS sequence"/>
</dbReference>
<evidence type="ECO:0000313" key="2">
    <source>
        <dbReference type="EMBL" id="TDE06661.1"/>
    </source>
</evidence>
<evidence type="ECO:0000313" key="3">
    <source>
        <dbReference type="Proteomes" id="UP000294597"/>
    </source>
</evidence>
<protein>
    <submittedName>
        <fullName evidence="2">Uncharacterized protein</fullName>
    </submittedName>
</protein>
<reference evidence="2 3" key="1">
    <citation type="submission" date="2019-03" db="EMBL/GenBank/DDBJ databases">
        <title>Flavobacterium TSA-D2 sp. nov., isolated from arctic soil.</title>
        <authorList>
            <person name="Chaudhary D.K."/>
        </authorList>
    </citation>
    <scope>NUCLEOTIDE SEQUENCE [LARGE SCALE GENOMIC DNA]</scope>
    <source>
        <strain evidence="2 3">TSA-D2</strain>
    </source>
</reference>